<evidence type="ECO:0000256" key="1">
    <source>
        <dbReference type="ARBA" id="ARBA00023125"/>
    </source>
</evidence>
<name>A0AAV2WNA4_MYCNE</name>
<evidence type="ECO:0000313" key="5">
    <source>
        <dbReference type="Proteomes" id="UP000028864"/>
    </source>
</evidence>
<evidence type="ECO:0000259" key="3">
    <source>
        <dbReference type="PROSITE" id="PS50977"/>
    </source>
</evidence>
<dbReference type="SUPFAM" id="SSF46689">
    <property type="entry name" value="Homeodomain-like"/>
    <property type="match status" value="1"/>
</dbReference>
<dbReference type="InterPro" id="IPR041586">
    <property type="entry name" value="PsrA_TetR_C"/>
</dbReference>
<evidence type="ECO:0000256" key="2">
    <source>
        <dbReference type="PROSITE-ProRule" id="PRU00335"/>
    </source>
</evidence>
<evidence type="ECO:0000313" key="4">
    <source>
        <dbReference type="EMBL" id="CDQ45358.1"/>
    </source>
</evidence>
<dbReference type="InterPro" id="IPR050109">
    <property type="entry name" value="HTH-type_TetR-like_transc_reg"/>
</dbReference>
<reference evidence="4" key="2">
    <citation type="submission" date="2015-09" db="EMBL/GenBank/DDBJ databases">
        <title>Draft genome sequence of Mycobacterium neoaurum DSM 44074.</title>
        <authorList>
            <person name="Croce O."/>
            <person name="Robert C."/>
            <person name="Raoult D."/>
            <person name="Drancourt M."/>
        </authorList>
    </citation>
    <scope>NUCLEOTIDE SEQUENCE</scope>
    <source>
        <strain evidence="4">DSM 44074</strain>
    </source>
</reference>
<dbReference type="EMBL" id="LK021339">
    <property type="protein sequence ID" value="CDQ45358.1"/>
    <property type="molecule type" value="Genomic_DNA"/>
</dbReference>
<dbReference type="RefSeq" id="WP_138158181.1">
    <property type="nucleotide sequence ID" value="NZ_CP074376.1"/>
</dbReference>
<dbReference type="PANTHER" id="PTHR30055:SF235">
    <property type="entry name" value="TRANSCRIPTIONAL REGULATORY PROTEIN"/>
    <property type="match status" value="1"/>
</dbReference>
<dbReference type="InterPro" id="IPR009057">
    <property type="entry name" value="Homeodomain-like_sf"/>
</dbReference>
<dbReference type="GO" id="GO:0003700">
    <property type="term" value="F:DNA-binding transcription factor activity"/>
    <property type="evidence" value="ECO:0007669"/>
    <property type="project" value="TreeGrafter"/>
</dbReference>
<feature type="DNA-binding region" description="H-T-H motif" evidence="2">
    <location>
        <begin position="39"/>
        <end position="58"/>
    </location>
</feature>
<sequence length="220" mass="24406">MAAGPAVGGRRAAGRQDRRRRLLDSAEELFANRGYFGVSVREITDHAGTRLAAVSEEFEGKHELFRAVVLRRIRPLNEDRRQRLAARPAGGHRVGRLRALVEAFVEPMRERAGDPGWDNYFRLIAQQANAGQPIRVLFADDFNAIAAEFIAALRTIFPDATEAAIYDAYLHMVAASLHTYSNNLRMVSLSRGRIRGDDVDERHRALVVFVTGGIAELVGG</sequence>
<protein>
    <submittedName>
        <fullName evidence="4">TetR family transcriptional regulator</fullName>
    </submittedName>
</protein>
<organism evidence="4 5">
    <name type="scientific">Mycolicibacterium neoaurum</name>
    <name type="common">Mycobacterium neoaurum</name>
    <dbReference type="NCBI Taxonomy" id="1795"/>
    <lineage>
        <taxon>Bacteria</taxon>
        <taxon>Bacillati</taxon>
        <taxon>Actinomycetota</taxon>
        <taxon>Actinomycetes</taxon>
        <taxon>Mycobacteriales</taxon>
        <taxon>Mycobacteriaceae</taxon>
        <taxon>Mycolicibacterium</taxon>
    </lineage>
</organism>
<reference evidence="4" key="1">
    <citation type="submission" date="2014-05" db="EMBL/GenBank/DDBJ databases">
        <authorList>
            <person name="Urmite Genomes"/>
        </authorList>
    </citation>
    <scope>NUCLEOTIDE SEQUENCE</scope>
    <source>
        <strain evidence="4">DSM 44074</strain>
    </source>
</reference>
<dbReference type="Pfam" id="PF00440">
    <property type="entry name" value="TetR_N"/>
    <property type="match status" value="1"/>
</dbReference>
<dbReference type="Gene3D" id="1.10.357.10">
    <property type="entry name" value="Tetracycline Repressor, domain 2"/>
    <property type="match status" value="1"/>
</dbReference>
<dbReference type="AlphaFoldDB" id="A0AAV2WNA4"/>
<dbReference type="Pfam" id="PF17939">
    <property type="entry name" value="TetR_C_30"/>
    <property type="match status" value="1"/>
</dbReference>
<feature type="domain" description="HTH tetR-type" evidence="3">
    <location>
        <begin position="16"/>
        <end position="76"/>
    </location>
</feature>
<dbReference type="InterPro" id="IPR036271">
    <property type="entry name" value="Tet_transcr_reg_TetR-rel_C_sf"/>
</dbReference>
<gene>
    <name evidence="4" type="ORF">BN1047_03253</name>
</gene>
<accession>A0AAV2WNA4</accession>
<dbReference type="SUPFAM" id="SSF48498">
    <property type="entry name" value="Tetracyclin repressor-like, C-terminal domain"/>
    <property type="match status" value="1"/>
</dbReference>
<dbReference type="Proteomes" id="UP000028864">
    <property type="component" value="Unassembled WGS sequence"/>
</dbReference>
<dbReference type="InterPro" id="IPR001647">
    <property type="entry name" value="HTH_TetR"/>
</dbReference>
<dbReference type="PROSITE" id="PS50977">
    <property type="entry name" value="HTH_TETR_2"/>
    <property type="match status" value="1"/>
</dbReference>
<dbReference type="PANTHER" id="PTHR30055">
    <property type="entry name" value="HTH-TYPE TRANSCRIPTIONAL REGULATOR RUTR"/>
    <property type="match status" value="1"/>
</dbReference>
<keyword evidence="1 2" id="KW-0238">DNA-binding</keyword>
<dbReference type="GO" id="GO:0000976">
    <property type="term" value="F:transcription cis-regulatory region binding"/>
    <property type="evidence" value="ECO:0007669"/>
    <property type="project" value="TreeGrafter"/>
</dbReference>
<proteinExistence type="predicted"/>
<dbReference type="PRINTS" id="PR00455">
    <property type="entry name" value="HTHTETR"/>
</dbReference>